<dbReference type="PANTHER" id="PTHR27001">
    <property type="entry name" value="OS01G0253100 PROTEIN"/>
    <property type="match status" value="1"/>
</dbReference>
<comment type="caution">
    <text evidence="5">The sequence shown here is derived from an EMBL/GenBank/DDBJ whole genome shotgun (WGS) entry which is preliminary data.</text>
</comment>
<feature type="domain" description="Protein kinase" evidence="4">
    <location>
        <begin position="28"/>
        <end position="284"/>
    </location>
</feature>
<evidence type="ECO:0000313" key="5">
    <source>
        <dbReference type="EMBL" id="CAG8849105.1"/>
    </source>
</evidence>
<gene>
    <name evidence="5" type="ORF">GMARGA_LOCUS39527</name>
</gene>
<dbReference type="PANTHER" id="PTHR27001:SF931">
    <property type="entry name" value="OS11G0664100 PROTEIN"/>
    <property type="match status" value="1"/>
</dbReference>
<dbReference type="InterPro" id="IPR001245">
    <property type="entry name" value="Ser-Thr/Tyr_kinase_cat_dom"/>
</dbReference>
<dbReference type="InterPro" id="IPR036537">
    <property type="entry name" value="Adaptor_Cbl_N_dom_sf"/>
</dbReference>
<dbReference type="CDD" id="cd21037">
    <property type="entry name" value="MLKL_NTD"/>
    <property type="match status" value="1"/>
</dbReference>
<dbReference type="PROSITE" id="PS00107">
    <property type="entry name" value="PROTEIN_KINASE_ATP"/>
    <property type="match status" value="1"/>
</dbReference>
<dbReference type="SUPFAM" id="SSF56112">
    <property type="entry name" value="Protein kinase-like (PK-like)"/>
    <property type="match status" value="1"/>
</dbReference>
<keyword evidence="1 3" id="KW-0547">Nucleotide-binding</keyword>
<dbReference type="EMBL" id="CAJVQB010094832">
    <property type="protein sequence ID" value="CAG8849105.1"/>
    <property type="molecule type" value="Genomic_DNA"/>
</dbReference>
<dbReference type="Gene3D" id="1.10.510.10">
    <property type="entry name" value="Transferase(Phosphotransferase) domain 1"/>
    <property type="match status" value="1"/>
</dbReference>
<evidence type="ECO:0000256" key="3">
    <source>
        <dbReference type="PROSITE-ProRule" id="PRU10141"/>
    </source>
</evidence>
<evidence type="ECO:0000256" key="2">
    <source>
        <dbReference type="ARBA" id="ARBA00022840"/>
    </source>
</evidence>
<dbReference type="PROSITE" id="PS50011">
    <property type="entry name" value="PROTEIN_KINASE_DOM"/>
    <property type="match status" value="1"/>
</dbReference>
<dbReference type="Proteomes" id="UP000789901">
    <property type="component" value="Unassembled WGS sequence"/>
</dbReference>
<sequence length="284" mass="33577">FPVIMSYSNWIKVAIEKEYITSYDFSSFDKLEFIGGGGYGIVFRAIREHETVALKCLHNGFAYDIQNYDDEFIREVKNLTKVNNHDNITRFLGITKDYANKRCYMVLQFASKGNLRDYLHDHFAELDWSAKIKMAKEITSTLNKTNDTITASYILPLVSTVNNLVREICNFYESAECNKDICLIMTERVKIAEFAMDKMMRRDECPFYEKEYYLSFRKYINALTEIKNFTEKVSKLEGLRKFFDVSEIKNKYEKLTQNYDTCMNELHFTIAITNKYDRKMENQK</sequence>
<feature type="non-terminal residue" evidence="5">
    <location>
        <position position="1"/>
    </location>
</feature>
<dbReference type="InterPro" id="IPR000719">
    <property type="entry name" value="Prot_kinase_dom"/>
</dbReference>
<feature type="binding site" evidence="3">
    <location>
        <position position="55"/>
    </location>
    <ligand>
        <name>ATP</name>
        <dbReference type="ChEBI" id="CHEBI:30616"/>
    </ligand>
</feature>
<evidence type="ECO:0000259" key="4">
    <source>
        <dbReference type="PROSITE" id="PS50011"/>
    </source>
</evidence>
<feature type="non-terminal residue" evidence="5">
    <location>
        <position position="284"/>
    </location>
</feature>
<protein>
    <submittedName>
        <fullName evidence="5">21313_t:CDS:1</fullName>
    </submittedName>
</protein>
<accession>A0ABN7X890</accession>
<keyword evidence="6" id="KW-1185">Reference proteome</keyword>
<organism evidence="5 6">
    <name type="scientific">Gigaspora margarita</name>
    <dbReference type="NCBI Taxonomy" id="4874"/>
    <lineage>
        <taxon>Eukaryota</taxon>
        <taxon>Fungi</taxon>
        <taxon>Fungi incertae sedis</taxon>
        <taxon>Mucoromycota</taxon>
        <taxon>Glomeromycotina</taxon>
        <taxon>Glomeromycetes</taxon>
        <taxon>Diversisporales</taxon>
        <taxon>Gigasporaceae</taxon>
        <taxon>Gigaspora</taxon>
    </lineage>
</organism>
<evidence type="ECO:0000256" key="1">
    <source>
        <dbReference type="ARBA" id="ARBA00022741"/>
    </source>
</evidence>
<proteinExistence type="predicted"/>
<dbReference type="InterPro" id="IPR059179">
    <property type="entry name" value="MLKL-like_MCAfunc"/>
</dbReference>
<dbReference type="Gene3D" id="1.20.930.20">
    <property type="entry name" value="Adaptor protein Cbl, N-terminal domain"/>
    <property type="match status" value="1"/>
</dbReference>
<keyword evidence="2 3" id="KW-0067">ATP-binding</keyword>
<reference evidence="5 6" key="1">
    <citation type="submission" date="2021-06" db="EMBL/GenBank/DDBJ databases">
        <authorList>
            <person name="Kallberg Y."/>
            <person name="Tangrot J."/>
            <person name="Rosling A."/>
        </authorList>
    </citation>
    <scope>NUCLEOTIDE SEQUENCE [LARGE SCALE GENOMIC DNA]</scope>
    <source>
        <strain evidence="5 6">120-4 pot B 10/14</strain>
    </source>
</reference>
<dbReference type="InterPro" id="IPR017441">
    <property type="entry name" value="Protein_kinase_ATP_BS"/>
</dbReference>
<dbReference type="Pfam" id="PF07714">
    <property type="entry name" value="PK_Tyr_Ser-Thr"/>
    <property type="match status" value="1"/>
</dbReference>
<evidence type="ECO:0000313" key="6">
    <source>
        <dbReference type="Proteomes" id="UP000789901"/>
    </source>
</evidence>
<name>A0ABN7X890_GIGMA</name>
<dbReference type="InterPro" id="IPR011009">
    <property type="entry name" value="Kinase-like_dom_sf"/>
</dbReference>